<dbReference type="InterPro" id="IPR007401">
    <property type="entry name" value="DUF454"/>
</dbReference>
<evidence type="ECO:0000313" key="3">
    <source>
        <dbReference type="Proteomes" id="UP000000663"/>
    </source>
</evidence>
<dbReference type="PIRSF" id="PIRSF016789">
    <property type="entry name" value="DUF454"/>
    <property type="match status" value="1"/>
</dbReference>
<sequence>MHTTEQSGMHRGLRSHFLVRWLLILAGTISVALGVVGIFVPVLPTTPFLLLAAACYAGSSPALHRWLLTNRWFGSYIRNYREGRGLPVNVKVVSVLSLWLTIGYSAIFVVPVLIGKVALLAIGAAVTAHILTRPTYRPE</sequence>
<evidence type="ECO:0000256" key="1">
    <source>
        <dbReference type="SAM" id="Phobius"/>
    </source>
</evidence>
<protein>
    <recommendedName>
        <fullName evidence="4">DUF454 domain-containing protein</fullName>
    </recommendedName>
</protein>
<name>Q0W3V7_METAR</name>
<accession>Q0W3V7</accession>
<gene>
    <name evidence="2" type="ORF">RCIX1720</name>
</gene>
<keyword evidence="1" id="KW-0472">Membrane</keyword>
<feature type="transmembrane region" description="Helical" evidence="1">
    <location>
        <begin position="21"/>
        <end position="42"/>
    </location>
</feature>
<dbReference type="RefSeq" id="WP_012035630.1">
    <property type="nucleotide sequence ID" value="NC_009464.1"/>
</dbReference>
<keyword evidence="1" id="KW-0812">Transmembrane</keyword>
<dbReference type="AlphaFoldDB" id="Q0W3V7"/>
<evidence type="ECO:0000313" key="2">
    <source>
        <dbReference type="EMBL" id="CAJ36936.1"/>
    </source>
</evidence>
<organism evidence="2 3">
    <name type="scientific">Methanocella arvoryzae (strain DSM 22066 / NBRC 105507 / MRE50)</name>
    <dbReference type="NCBI Taxonomy" id="351160"/>
    <lineage>
        <taxon>Archaea</taxon>
        <taxon>Methanobacteriati</taxon>
        <taxon>Methanobacteriota</taxon>
        <taxon>Stenosarchaea group</taxon>
        <taxon>Methanomicrobia</taxon>
        <taxon>Methanocellales</taxon>
        <taxon>Methanocellaceae</taxon>
        <taxon>Methanocella</taxon>
    </lineage>
</organism>
<evidence type="ECO:0008006" key="4">
    <source>
        <dbReference type="Google" id="ProtNLM"/>
    </source>
</evidence>
<keyword evidence="3" id="KW-1185">Reference proteome</keyword>
<dbReference type="OrthoDB" id="77987at2157"/>
<dbReference type="PANTHER" id="PTHR35813">
    <property type="entry name" value="INNER MEMBRANE PROTEIN YBAN"/>
    <property type="match status" value="1"/>
</dbReference>
<dbReference type="KEGG" id="rci:RCIX1720"/>
<feature type="transmembrane region" description="Helical" evidence="1">
    <location>
        <begin position="113"/>
        <end position="132"/>
    </location>
</feature>
<proteinExistence type="predicted"/>
<dbReference type="PANTHER" id="PTHR35813:SF1">
    <property type="entry name" value="INNER MEMBRANE PROTEIN YBAN"/>
    <property type="match status" value="1"/>
</dbReference>
<keyword evidence="1" id="KW-1133">Transmembrane helix</keyword>
<dbReference type="Proteomes" id="UP000000663">
    <property type="component" value="Chromosome"/>
</dbReference>
<dbReference type="GeneID" id="5145542"/>
<dbReference type="Pfam" id="PF04304">
    <property type="entry name" value="DUF454"/>
    <property type="match status" value="1"/>
</dbReference>
<dbReference type="eggNOG" id="arCOG07680">
    <property type="taxonomic scope" value="Archaea"/>
</dbReference>
<dbReference type="EMBL" id="AM114193">
    <property type="protein sequence ID" value="CAJ36936.1"/>
    <property type="molecule type" value="Genomic_DNA"/>
</dbReference>
<dbReference type="GO" id="GO:0005886">
    <property type="term" value="C:plasma membrane"/>
    <property type="evidence" value="ECO:0007669"/>
    <property type="project" value="TreeGrafter"/>
</dbReference>
<reference evidence="2 3" key="1">
    <citation type="journal article" date="2006" name="Science">
        <title>Genome of rice cluster I archaea -- the key methane producers in the rice rhizosphere.</title>
        <authorList>
            <person name="Erkel C."/>
            <person name="Kube M."/>
            <person name="Reinhardt R."/>
            <person name="Liesack W."/>
        </authorList>
    </citation>
    <scope>NUCLEOTIDE SEQUENCE [LARGE SCALE GENOMIC DNA]</scope>
    <source>
        <strain evidence="3">DSM 22066 / NBRC 105507 / MRE50</strain>
    </source>
</reference>